<name>A0A344TFW8_9BACT</name>
<proteinExistence type="predicted"/>
<dbReference type="KEGG" id="run:DR864_07235"/>
<dbReference type="EMBL" id="CP030850">
    <property type="protein sequence ID" value="AXE17539.1"/>
    <property type="molecule type" value="Genomic_DNA"/>
</dbReference>
<dbReference type="AlphaFoldDB" id="A0A344TFW8"/>
<dbReference type="Proteomes" id="UP000251993">
    <property type="component" value="Chromosome"/>
</dbReference>
<dbReference type="OrthoDB" id="963100at2"/>
<reference evidence="1 2" key="1">
    <citation type="submission" date="2018-07" db="EMBL/GenBank/DDBJ databases">
        <title>Genome sequencing of Runella.</title>
        <authorList>
            <person name="Baek M.-G."/>
            <person name="Yi H."/>
        </authorList>
    </citation>
    <scope>NUCLEOTIDE SEQUENCE [LARGE SCALE GENOMIC DNA]</scope>
    <source>
        <strain evidence="1 2">HYN0085</strain>
    </source>
</reference>
<keyword evidence="2" id="KW-1185">Reference proteome</keyword>
<organism evidence="1 2">
    <name type="scientific">Runella rosea</name>
    <dbReference type="NCBI Taxonomy" id="2259595"/>
    <lineage>
        <taxon>Bacteria</taxon>
        <taxon>Pseudomonadati</taxon>
        <taxon>Bacteroidota</taxon>
        <taxon>Cytophagia</taxon>
        <taxon>Cytophagales</taxon>
        <taxon>Spirosomataceae</taxon>
        <taxon>Runella</taxon>
    </lineage>
</organism>
<evidence type="ECO:0000313" key="1">
    <source>
        <dbReference type="EMBL" id="AXE17539.1"/>
    </source>
</evidence>
<accession>A0A344TFW8</accession>
<evidence type="ECO:0000313" key="2">
    <source>
        <dbReference type="Proteomes" id="UP000251993"/>
    </source>
</evidence>
<protein>
    <submittedName>
        <fullName evidence="1">Uncharacterized protein</fullName>
    </submittedName>
</protein>
<sequence>MRPNQKSEKMGLQQAYPYLYRWAETYGKVEFGKLEGSEGTVRCIDETGTVFESPKKVKDLDAALKMAEEAIYEWFEVNDPDELDD</sequence>
<gene>
    <name evidence="1" type="ORF">DR864_07235</name>
</gene>